<protein>
    <submittedName>
        <fullName evidence="2">NAD/FAD-dependent oxidoreductase</fullName>
    </submittedName>
</protein>
<proteinExistence type="predicted"/>
<dbReference type="GO" id="GO:0016491">
    <property type="term" value="F:oxidoreductase activity"/>
    <property type="evidence" value="ECO:0007669"/>
    <property type="project" value="InterPro"/>
</dbReference>
<evidence type="ECO:0000259" key="1">
    <source>
        <dbReference type="Pfam" id="PF01593"/>
    </source>
</evidence>
<accession>A0A249MSV5</accession>
<sequence length="321" mass="34017">MTLAIIGAGMAGLACADRLAEDGIAVRLFDKGRGPGGRMSTRRVETAIGTASFDHGAQYFTVRDPLFRLQVDGWAAAGVAVPWPEAGADAWIGNPAMNAPIRHMAAAHRVDFLHHVHGLQRDAAGWWVRLDAGMEGPFDAAIVALPSEQAATILGLHDLAMARVAMTARSQPCWTAMIAFTGPVDLPVDHLTGGGILSWAARNSAKPGRDGPEAWVVQANGAWSATHLEESPDTIAPLLLDALGQMTGGAALPPVAYLTAHRWRFAMTRGTDNGALWNDHIRLGACGDWLLGPRVELAWLSGRMLGARVAQDLTLPVARSG</sequence>
<reference evidence="2 3" key="1">
    <citation type="submission" date="2017-08" db="EMBL/GenBank/DDBJ databases">
        <title>Whole Genome Sequence of Sphingobium hydrophobicum C1: Insights into Adaption to the Electronic-waste Contaminated Sediment.</title>
        <authorList>
            <person name="Song D."/>
            <person name="Chen X."/>
            <person name="Xu M."/>
        </authorList>
    </citation>
    <scope>NUCLEOTIDE SEQUENCE [LARGE SCALE GENOMIC DNA]</scope>
    <source>
        <strain evidence="2 3">C1</strain>
    </source>
</reference>
<name>A0A249MSV5_SPHXE</name>
<dbReference type="KEGG" id="shyd:CJD35_07065"/>
<dbReference type="Gene3D" id="3.90.660.10">
    <property type="match status" value="1"/>
</dbReference>
<dbReference type="RefSeq" id="WP_037514068.1">
    <property type="nucleotide sequence ID" value="NZ_CP022745.1"/>
</dbReference>
<evidence type="ECO:0000313" key="3">
    <source>
        <dbReference type="Proteomes" id="UP000217141"/>
    </source>
</evidence>
<dbReference type="Proteomes" id="UP000217141">
    <property type="component" value="Chromosome I"/>
</dbReference>
<dbReference type="InterPro" id="IPR036188">
    <property type="entry name" value="FAD/NAD-bd_sf"/>
</dbReference>
<dbReference type="Pfam" id="PF01593">
    <property type="entry name" value="Amino_oxidase"/>
    <property type="match status" value="1"/>
</dbReference>
<dbReference type="Pfam" id="PF13450">
    <property type="entry name" value="NAD_binding_8"/>
    <property type="match status" value="1"/>
</dbReference>
<dbReference type="SUPFAM" id="SSF51905">
    <property type="entry name" value="FAD/NAD(P)-binding domain"/>
    <property type="match status" value="1"/>
</dbReference>
<dbReference type="InterPro" id="IPR002937">
    <property type="entry name" value="Amino_oxidase"/>
</dbReference>
<dbReference type="PRINTS" id="PR00419">
    <property type="entry name" value="ADXRDTASE"/>
</dbReference>
<feature type="domain" description="Amine oxidase" evidence="1">
    <location>
        <begin position="87"/>
        <end position="270"/>
    </location>
</feature>
<dbReference type="AlphaFoldDB" id="A0A249MSV5"/>
<dbReference type="PANTHER" id="PTHR16128">
    <property type="entry name" value="FAD/NAD(P)-BINDING OXIDOREDUCTASE FAMILY PROTEIN"/>
    <property type="match status" value="1"/>
</dbReference>
<organism evidence="2 3">
    <name type="scientific">Sphingobium xenophagum</name>
    <dbReference type="NCBI Taxonomy" id="121428"/>
    <lineage>
        <taxon>Bacteria</taxon>
        <taxon>Pseudomonadati</taxon>
        <taxon>Pseudomonadota</taxon>
        <taxon>Alphaproteobacteria</taxon>
        <taxon>Sphingomonadales</taxon>
        <taxon>Sphingomonadaceae</taxon>
        <taxon>Sphingobium</taxon>
    </lineage>
</organism>
<dbReference type="Gene3D" id="3.50.50.60">
    <property type="entry name" value="FAD/NAD(P)-binding domain"/>
    <property type="match status" value="1"/>
</dbReference>
<dbReference type="EMBL" id="CP022745">
    <property type="protein sequence ID" value="ASY44229.1"/>
    <property type="molecule type" value="Genomic_DNA"/>
</dbReference>
<dbReference type="PANTHER" id="PTHR16128:SF5">
    <property type="entry name" value="FAD_NAD(P)-BINDING OXIDOREDUCTASE FAMILY PROTEIN"/>
    <property type="match status" value="1"/>
</dbReference>
<evidence type="ECO:0000313" key="2">
    <source>
        <dbReference type="EMBL" id="ASY44229.1"/>
    </source>
</evidence>
<gene>
    <name evidence="2" type="ORF">CJD35_07065</name>
</gene>